<name>D2B089_STRRD</name>
<sequence length="69" mass="7388">MPGRGEGRRTADGVPRPRRVGPLRLAEEEFTTLSAAAKREGPSVGAYVTSTALTVAQERLTPVPADWRA</sequence>
<feature type="region of interest" description="Disordered" evidence="1">
    <location>
        <begin position="1"/>
        <end position="21"/>
    </location>
</feature>
<evidence type="ECO:0000313" key="2">
    <source>
        <dbReference type="EMBL" id="ACZ89095.1"/>
    </source>
</evidence>
<evidence type="ECO:0000256" key="1">
    <source>
        <dbReference type="SAM" id="MobiDB-lite"/>
    </source>
</evidence>
<dbReference type="EMBL" id="CP001814">
    <property type="protein sequence ID" value="ACZ89095.1"/>
    <property type="molecule type" value="Genomic_DNA"/>
</dbReference>
<dbReference type="STRING" id="479432.Sros_6377"/>
<keyword evidence="3" id="KW-1185">Reference proteome</keyword>
<organism evidence="2 3">
    <name type="scientific">Streptosporangium roseum (strain ATCC 12428 / DSM 43021 / JCM 3005 / KCTC 9067 / NCIMB 10171 / NRRL 2505 / NI 9100)</name>
    <dbReference type="NCBI Taxonomy" id="479432"/>
    <lineage>
        <taxon>Bacteria</taxon>
        <taxon>Bacillati</taxon>
        <taxon>Actinomycetota</taxon>
        <taxon>Actinomycetes</taxon>
        <taxon>Streptosporangiales</taxon>
        <taxon>Streptosporangiaceae</taxon>
        <taxon>Streptosporangium</taxon>
    </lineage>
</organism>
<reference evidence="2 3" key="1">
    <citation type="journal article" date="2010" name="Stand. Genomic Sci.">
        <title>Complete genome sequence of Streptosporangium roseum type strain (NI 9100).</title>
        <authorList>
            <person name="Nolan M."/>
            <person name="Sikorski J."/>
            <person name="Jando M."/>
            <person name="Lucas S."/>
            <person name="Lapidus A."/>
            <person name="Glavina Del Rio T."/>
            <person name="Chen F."/>
            <person name="Tice H."/>
            <person name="Pitluck S."/>
            <person name="Cheng J.F."/>
            <person name="Chertkov O."/>
            <person name="Sims D."/>
            <person name="Meincke L."/>
            <person name="Brettin T."/>
            <person name="Han C."/>
            <person name="Detter J.C."/>
            <person name="Bruce D."/>
            <person name="Goodwin L."/>
            <person name="Land M."/>
            <person name="Hauser L."/>
            <person name="Chang Y.J."/>
            <person name="Jeffries C.D."/>
            <person name="Ivanova N."/>
            <person name="Mavromatis K."/>
            <person name="Mikhailova N."/>
            <person name="Chen A."/>
            <person name="Palaniappan K."/>
            <person name="Chain P."/>
            <person name="Rohde M."/>
            <person name="Goker M."/>
            <person name="Bristow J."/>
            <person name="Eisen J.A."/>
            <person name="Markowitz V."/>
            <person name="Hugenholtz P."/>
            <person name="Kyrpides N.C."/>
            <person name="Klenk H.P."/>
        </authorList>
    </citation>
    <scope>NUCLEOTIDE SEQUENCE [LARGE SCALE GENOMIC DNA]</scope>
    <source>
        <strain evidence="3">ATCC 12428 / DSM 43021 / JCM 3005 / NI 9100</strain>
    </source>
</reference>
<dbReference type="AlphaFoldDB" id="D2B089"/>
<proteinExistence type="predicted"/>
<dbReference type="HOGENOM" id="CLU_2774268_0_0_11"/>
<dbReference type="Proteomes" id="UP000002029">
    <property type="component" value="Chromosome"/>
</dbReference>
<accession>D2B089</accession>
<protein>
    <submittedName>
        <fullName evidence="2">Uncharacterized protein</fullName>
    </submittedName>
</protein>
<feature type="compositionally biased region" description="Basic and acidic residues" evidence="1">
    <location>
        <begin position="1"/>
        <end position="11"/>
    </location>
</feature>
<gene>
    <name evidence="2" type="ordered locus">Sros_6377</name>
</gene>
<dbReference type="KEGG" id="sro:Sros_6377"/>
<evidence type="ECO:0000313" key="3">
    <source>
        <dbReference type="Proteomes" id="UP000002029"/>
    </source>
</evidence>